<evidence type="ECO:0000256" key="1">
    <source>
        <dbReference type="SAM" id="MobiDB-lite"/>
    </source>
</evidence>
<organism evidence="2 3">
    <name type="scientific">Punica granatum</name>
    <name type="common">Pomegranate</name>
    <dbReference type="NCBI Taxonomy" id="22663"/>
    <lineage>
        <taxon>Eukaryota</taxon>
        <taxon>Viridiplantae</taxon>
        <taxon>Streptophyta</taxon>
        <taxon>Embryophyta</taxon>
        <taxon>Tracheophyta</taxon>
        <taxon>Spermatophyta</taxon>
        <taxon>Magnoliopsida</taxon>
        <taxon>eudicotyledons</taxon>
        <taxon>Gunneridae</taxon>
        <taxon>Pentapetalae</taxon>
        <taxon>rosids</taxon>
        <taxon>malvids</taxon>
        <taxon>Myrtales</taxon>
        <taxon>Lythraceae</taxon>
        <taxon>Punica</taxon>
    </lineage>
</organism>
<name>A0A2I0LDX1_PUNGR</name>
<accession>A0A2I0LDX1</accession>
<evidence type="ECO:0000313" key="2">
    <source>
        <dbReference type="EMBL" id="PKI78416.1"/>
    </source>
</evidence>
<keyword evidence="3" id="KW-1185">Reference proteome</keyword>
<dbReference type="EMBL" id="PGOL01000051">
    <property type="protein sequence ID" value="PKI78416.1"/>
    <property type="molecule type" value="Genomic_DNA"/>
</dbReference>
<dbReference type="Proteomes" id="UP000233551">
    <property type="component" value="Unassembled WGS sequence"/>
</dbReference>
<evidence type="ECO:0000313" key="3">
    <source>
        <dbReference type="Proteomes" id="UP000233551"/>
    </source>
</evidence>
<gene>
    <name evidence="2" type="ORF">CRG98_001189</name>
</gene>
<comment type="caution">
    <text evidence="2">The sequence shown here is derived from an EMBL/GenBank/DDBJ whole genome shotgun (WGS) entry which is preliminary data.</text>
</comment>
<protein>
    <submittedName>
        <fullName evidence="2">Uncharacterized protein</fullName>
    </submittedName>
</protein>
<sequence length="183" mass="20557">MVRDALLGLLPAPRQSPSAHEDLTDTLQNEELAGQPQPQRELAQTRVRLQRRDQELAGANSALERSHCNQISNMSRTPTPYYRRIETSFVGRPSAFIILPPPQGDPWPDGRSTFSGKAKLPRSPRATERAIARLNTCLFAQPNMLPTERALSRRASTHPLYPCTHPRRIRCLSLYVLARCLPG</sequence>
<feature type="region of interest" description="Disordered" evidence="1">
    <location>
        <begin position="1"/>
        <end position="20"/>
    </location>
</feature>
<reference evidence="2 3" key="1">
    <citation type="submission" date="2017-11" db="EMBL/GenBank/DDBJ databases">
        <title>De-novo sequencing of pomegranate (Punica granatum L.) genome.</title>
        <authorList>
            <person name="Akparov Z."/>
            <person name="Amiraslanov A."/>
            <person name="Hajiyeva S."/>
            <person name="Abbasov M."/>
            <person name="Kaur K."/>
            <person name="Hamwieh A."/>
            <person name="Solovyev V."/>
            <person name="Salamov A."/>
            <person name="Braich B."/>
            <person name="Kosarev P."/>
            <person name="Mahmoud A."/>
            <person name="Hajiyev E."/>
            <person name="Babayeva S."/>
            <person name="Izzatullayeva V."/>
            <person name="Mammadov A."/>
            <person name="Mammadov A."/>
            <person name="Sharifova S."/>
            <person name="Ojaghi J."/>
            <person name="Eynullazada K."/>
            <person name="Bayramov B."/>
            <person name="Abdulazimova A."/>
            <person name="Shahmuradov I."/>
        </authorList>
    </citation>
    <scope>NUCLEOTIDE SEQUENCE [LARGE SCALE GENOMIC DNA]</scope>
    <source>
        <strain evidence="3">cv. AG2017</strain>
        <tissue evidence="2">Leaf</tissue>
    </source>
</reference>
<proteinExistence type="predicted"/>
<dbReference type="AlphaFoldDB" id="A0A2I0LDX1"/>